<dbReference type="InterPro" id="IPR008991">
    <property type="entry name" value="Translation_prot_SH3-like_sf"/>
</dbReference>
<protein>
    <recommendedName>
        <fullName evidence="4">Translation initiation factor 5A C-terminal domain-containing protein</fullName>
    </recommendedName>
</protein>
<keyword evidence="2" id="KW-0648">Protein biosynthesis</keyword>
<proteinExistence type="inferred from homology"/>
<dbReference type="GO" id="GO:0045905">
    <property type="term" value="P:positive regulation of translational termination"/>
    <property type="evidence" value="ECO:0007669"/>
    <property type="project" value="InterPro"/>
</dbReference>
<dbReference type="InterPro" id="IPR012340">
    <property type="entry name" value="NA-bd_OB-fold"/>
</dbReference>
<dbReference type="InterPro" id="IPR001884">
    <property type="entry name" value="IF5A-like"/>
</dbReference>
<dbReference type="AlphaFoldDB" id="A0A978UTU6"/>
<dbReference type="SMART" id="SM01376">
    <property type="entry name" value="eIF-5a"/>
    <property type="match status" value="1"/>
</dbReference>
<dbReference type="PANTHER" id="PTHR11673">
    <property type="entry name" value="TRANSLATION INITIATION FACTOR 5A FAMILY MEMBER"/>
    <property type="match status" value="1"/>
</dbReference>
<dbReference type="FunFam" id="2.40.50.140:FF:000034">
    <property type="entry name" value="Eukaryotic translation initiation factor 5A"/>
    <property type="match status" value="1"/>
</dbReference>
<evidence type="ECO:0000259" key="4">
    <source>
        <dbReference type="SMART" id="SM01376"/>
    </source>
</evidence>
<evidence type="ECO:0000313" key="5">
    <source>
        <dbReference type="EMBL" id="KAH7518296.1"/>
    </source>
</evidence>
<dbReference type="GO" id="GO:0003723">
    <property type="term" value="F:RNA binding"/>
    <property type="evidence" value="ECO:0007669"/>
    <property type="project" value="InterPro"/>
</dbReference>
<dbReference type="Pfam" id="PF21485">
    <property type="entry name" value="IF5A-like_N"/>
    <property type="match status" value="1"/>
</dbReference>
<evidence type="ECO:0000256" key="2">
    <source>
        <dbReference type="ARBA" id="ARBA00022917"/>
    </source>
</evidence>
<dbReference type="SUPFAM" id="SSF50249">
    <property type="entry name" value="Nucleic acid-binding proteins"/>
    <property type="match status" value="1"/>
</dbReference>
<dbReference type="GO" id="GO:0045901">
    <property type="term" value="P:positive regulation of translational elongation"/>
    <property type="evidence" value="ECO:0007669"/>
    <property type="project" value="InterPro"/>
</dbReference>
<dbReference type="Gene3D" id="2.30.30.30">
    <property type="match status" value="1"/>
</dbReference>
<dbReference type="EMBL" id="JAEACU010000009">
    <property type="protein sequence ID" value="KAH7518296.1"/>
    <property type="molecule type" value="Genomic_DNA"/>
</dbReference>
<dbReference type="GO" id="GO:0003746">
    <property type="term" value="F:translation elongation factor activity"/>
    <property type="evidence" value="ECO:0007669"/>
    <property type="project" value="InterPro"/>
</dbReference>
<reference evidence="5" key="1">
    <citation type="journal article" date="2021" name="Front. Plant Sci.">
        <title>Chromosome-Scale Genome Assembly for Chinese Sour Jujube and Insights Into Its Genome Evolution and Domestication Signature.</title>
        <authorList>
            <person name="Shen L.-Y."/>
            <person name="Luo H."/>
            <person name="Wang X.-L."/>
            <person name="Wang X.-M."/>
            <person name="Qiu X.-J."/>
            <person name="Liu H."/>
            <person name="Zhou S.-S."/>
            <person name="Jia K.-H."/>
            <person name="Nie S."/>
            <person name="Bao Y.-T."/>
            <person name="Zhang R.-G."/>
            <person name="Yun Q.-Z."/>
            <person name="Chai Y.-H."/>
            <person name="Lu J.-Y."/>
            <person name="Li Y."/>
            <person name="Zhao S.-W."/>
            <person name="Mao J.-F."/>
            <person name="Jia S.-G."/>
            <person name="Mao Y.-M."/>
        </authorList>
    </citation>
    <scope>NUCLEOTIDE SEQUENCE</scope>
    <source>
        <strain evidence="5">AT0</strain>
        <tissue evidence="5">Leaf</tissue>
    </source>
</reference>
<evidence type="ECO:0000256" key="3">
    <source>
        <dbReference type="ARBA" id="ARBA00023071"/>
    </source>
</evidence>
<name>A0A978UTU6_ZIZJJ</name>
<comment type="similarity">
    <text evidence="1">Belongs to the eIF-5A family.</text>
</comment>
<dbReference type="Proteomes" id="UP000813462">
    <property type="component" value="Unassembled WGS sequence"/>
</dbReference>
<dbReference type="Pfam" id="PF01287">
    <property type="entry name" value="eIF-5a"/>
    <property type="match status" value="1"/>
</dbReference>
<keyword evidence="3" id="KW-0385">Hypusine</keyword>
<dbReference type="InterPro" id="IPR014722">
    <property type="entry name" value="Rib_uL2_dom2"/>
</dbReference>
<sequence>MSDDDHHLESKDDVGASKIFPQQAGTIRKNGYIVIKGCPCKVVEILFRRRITAMLTQLIDISEDGFVSILTDSGNTKDNLKLPTDENLFTQIKEGFAEGKDLVVSVMSAVGEE</sequence>
<evidence type="ECO:0000256" key="1">
    <source>
        <dbReference type="ARBA" id="ARBA00006016"/>
    </source>
</evidence>
<dbReference type="SUPFAM" id="SSF50104">
    <property type="entry name" value="Translation proteins SH3-like domain"/>
    <property type="match status" value="1"/>
</dbReference>
<feature type="domain" description="Translation initiation factor 5A C-terminal" evidence="4">
    <location>
        <begin position="57"/>
        <end position="113"/>
    </location>
</feature>
<evidence type="ECO:0000313" key="6">
    <source>
        <dbReference type="Proteomes" id="UP000813462"/>
    </source>
</evidence>
<dbReference type="Gene3D" id="2.40.50.140">
    <property type="entry name" value="Nucleic acid-binding proteins"/>
    <property type="match status" value="1"/>
</dbReference>
<dbReference type="InterPro" id="IPR048670">
    <property type="entry name" value="IF5A-like_N"/>
</dbReference>
<organism evidence="5 6">
    <name type="scientific">Ziziphus jujuba var. spinosa</name>
    <dbReference type="NCBI Taxonomy" id="714518"/>
    <lineage>
        <taxon>Eukaryota</taxon>
        <taxon>Viridiplantae</taxon>
        <taxon>Streptophyta</taxon>
        <taxon>Embryophyta</taxon>
        <taxon>Tracheophyta</taxon>
        <taxon>Spermatophyta</taxon>
        <taxon>Magnoliopsida</taxon>
        <taxon>eudicotyledons</taxon>
        <taxon>Gunneridae</taxon>
        <taxon>Pentapetalae</taxon>
        <taxon>rosids</taxon>
        <taxon>fabids</taxon>
        <taxon>Rosales</taxon>
        <taxon>Rhamnaceae</taxon>
        <taxon>Paliureae</taxon>
        <taxon>Ziziphus</taxon>
    </lineage>
</organism>
<comment type="caution">
    <text evidence="5">The sequence shown here is derived from an EMBL/GenBank/DDBJ whole genome shotgun (WGS) entry which is preliminary data.</text>
</comment>
<accession>A0A978UTU6</accession>
<gene>
    <name evidence="5" type="ORF">FEM48_Zijuj09G0156400</name>
</gene>
<dbReference type="GO" id="GO:0043022">
    <property type="term" value="F:ribosome binding"/>
    <property type="evidence" value="ECO:0007669"/>
    <property type="project" value="InterPro"/>
</dbReference>
<dbReference type="InterPro" id="IPR020189">
    <property type="entry name" value="IF5A_C"/>
</dbReference>
<dbReference type="PIRSF" id="PIRSF003025">
    <property type="entry name" value="eIF5A"/>
    <property type="match status" value="1"/>
</dbReference>